<feature type="domain" description="F-box" evidence="1">
    <location>
        <begin position="1"/>
        <end position="49"/>
    </location>
</feature>
<evidence type="ECO:0000313" key="2">
    <source>
        <dbReference type="EMBL" id="CAG9994660.1"/>
    </source>
</evidence>
<dbReference type="AlphaFoldDB" id="A0A9N9ULH3"/>
<dbReference type="Pfam" id="PF12937">
    <property type="entry name" value="F-box-like"/>
    <property type="match status" value="1"/>
</dbReference>
<proteinExistence type="predicted"/>
<protein>
    <recommendedName>
        <fullName evidence="1">F-box domain-containing protein</fullName>
    </recommendedName>
</protein>
<evidence type="ECO:0000313" key="3">
    <source>
        <dbReference type="Proteomes" id="UP000754883"/>
    </source>
</evidence>
<dbReference type="EMBL" id="CABFNO020001527">
    <property type="protein sequence ID" value="CAG9994660.1"/>
    <property type="molecule type" value="Genomic_DNA"/>
</dbReference>
<evidence type="ECO:0000259" key="1">
    <source>
        <dbReference type="PROSITE" id="PS50181"/>
    </source>
</evidence>
<dbReference type="Proteomes" id="UP000754883">
    <property type="component" value="Unassembled WGS sequence"/>
</dbReference>
<organism evidence="2 3">
    <name type="scientific">Clonostachys byssicola</name>
    <dbReference type="NCBI Taxonomy" id="160290"/>
    <lineage>
        <taxon>Eukaryota</taxon>
        <taxon>Fungi</taxon>
        <taxon>Dikarya</taxon>
        <taxon>Ascomycota</taxon>
        <taxon>Pezizomycotina</taxon>
        <taxon>Sordariomycetes</taxon>
        <taxon>Hypocreomycetidae</taxon>
        <taxon>Hypocreales</taxon>
        <taxon>Bionectriaceae</taxon>
        <taxon>Clonostachys</taxon>
    </lineage>
</organism>
<reference evidence="2 3" key="2">
    <citation type="submission" date="2021-10" db="EMBL/GenBank/DDBJ databases">
        <authorList>
            <person name="Piombo E."/>
        </authorList>
    </citation>
    <scope>NUCLEOTIDE SEQUENCE [LARGE SCALE GENOMIC DNA]</scope>
</reference>
<name>A0A9N9ULH3_9HYPO</name>
<accession>A0A9N9ULH3</accession>
<sequence length="510" mass="59295">MSWQKLPQEIRLQILEEIAARDGHRNLPRLARVCREWQYFFEGRLYKHVVLDQNILRTFESTVTTNRTKLAAVEAVIFRIKLPEYQFPQCLLNNIAFTDQVIELLGMLSRWHLIKKKGISLGLAVFSPSDNEHRFFFCEEEEDYPFRFEGDLQRSPNLLEYYDRNIWKSTRHICPSEEHYDQANKREEKARVCGYPLSLDDGDPEFTIVPDLPSVPIVEHFFIRRQGFRIIGVYAVTHIVLMSLTNLTSFRYERRAGLDPLAESHHRDKQAEGLIPNLPRSIRQLSLTRWTSFHSILDRWQSGSMLRTAGIVNVFQHLTDFATNCTGTADHILAEMTIPGMCQSLERLSLSPQSFNGGTYYICQHPTALMDTIEQASEILPACPNLRVMELWGVSQDIGHIFRYKMDREARRASITWSTSHLDVPSLRRTVVKSWVDAMANILEHPLAIRTERINETELAMQISRGQTLLKHLELRHLLMHPLTLAEINAEEELKRVRGLRRIPRSNLEQ</sequence>
<reference evidence="3" key="1">
    <citation type="submission" date="2019-06" db="EMBL/GenBank/DDBJ databases">
        <authorList>
            <person name="Broberg M."/>
        </authorList>
    </citation>
    <scope>NUCLEOTIDE SEQUENCE [LARGE SCALE GENOMIC DNA]</scope>
</reference>
<comment type="caution">
    <text evidence="2">The sequence shown here is derived from an EMBL/GenBank/DDBJ whole genome shotgun (WGS) entry which is preliminary data.</text>
</comment>
<dbReference type="Pfam" id="PF20183">
    <property type="entry name" value="DUF6546"/>
    <property type="match status" value="1"/>
</dbReference>
<dbReference type="InterPro" id="IPR046676">
    <property type="entry name" value="DUF6546"/>
</dbReference>
<gene>
    <name evidence="2" type="ORF">CBYS24578_00013550</name>
</gene>
<dbReference type="InterPro" id="IPR001810">
    <property type="entry name" value="F-box_dom"/>
</dbReference>
<keyword evidence="3" id="KW-1185">Reference proteome</keyword>
<dbReference type="PROSITE" id="PS50181">
    <property type="entry name" value="FBOX"/>
    <property type="match status" value="1"/>
</dbReference>
<dbReference type="OrthoDB" id="4802432at2759"/>